<feature type="non-terminal residue" evidence="1">
    <location>
        <position position="1"/>
    </location>
</feature>
<name>A0A6J4RP10_9ACTN</name>
<organism evidence="1">
    <name type="scientific">uncultured Solirubrobacteraceae bacterium</name>
    <dbReference type="NCBI Taxonomy" id="1162706"/>
    <lineage>
        <taxon>Bacteria</taxon>
        <taxon>Bacillati</taxon>
        <taxon>Actinomycetota</taxon>
        <taxon>Thermoleophilia</taxon>
        <taxon>Solirubrobacterales</taxon>
        <taxon>Solirubrobacteraceae</taxon>
        <taxon>environmental samples</taxon>
    </lineage>
</organism>
<sequence length="36" mass="3712">REALVAKYAPGHGGDLRGWARHGGLLAIRLPGMSAG</sequence>
<evidence type="ECO:0000313" key="1">
    <source>
        <dbReference type="EMBL" id="CAA9472794.1"/>
    </source>
</evidence>
<proteinExistence type="predicted"/>
<accession>A0A6J4RP10</accession>
<dbReference type="EMBL" id="CADCVO010000089">
    <property type="protein sequence ID" value="CAA9472794.1"/>
    <property type="molecule type" value="Genomic_DNA"/>
</dbReference>
<dbReference type="AlphaFoldDB" id="A0A6J4RP10"/>
<gene>
    <name evidence="1" type="ORF">AVDCRST_MAG13-595</name>
</gene>
<reference evidence="1" key="1">
    <citation type="submission" date="2020-02" db="EMBL/GenBank/DDBJ databases">
        <authorList>
            <person name="Meier V. D."/>
        </authorList>
    </citation>
    <scope>NUCLEOTIDE SEQUENCE</scope>
    <source>
        <strain evidence="1">AVDCRST_MAG13</strain>
    </source>
</reference>
<protein>
    <submittedName>
        <fullName evidence="1">Uncharacterized protein</fullName>
    </submittedName>
</protein>